<organism evidence="3 4">
    <name type="scientific">Candidatus Barnesiella excrementipullorum</name>
    <dbReference type="NCBI Taxonomy" id="2838479"/>
    <lineage>
        <taxon>Bacteria</taxon>
        <taxon>Pseudomonadati</taxon>
        <taxon>Bacteroidota</taxon>
        <taxon>Bacteroidia</taxon>
        <taxon>Bacteroidales</taxon>
        <taxon>Barnesiellaceae</taxon>
        <taxon>Barnesiella</taxon>
    </lineage>
</organism>
<dbReference type="Pfam" id="PF13472">
    <property type="entry name" value="Lipase_GDSL_2"/>
    <property type="match status" value="1"/>
</dbReference>
<reference evidence="3" key="2">
    <citation type="submission" date="2021-04" db="EMBL/GenBank/DDBJ databases">
        <authorList>
            <person name="Gilroy R."/>
        </authorList>
    </citation>
    <scope>NUCLEOTIDE SEQUENCE</scope>
    <source>
        <strain evidence="3">ChiHjej12B11-16260</strain>
    </source>
</reference>
<dbReference type="Gene3D" id="3.40.50.1110">
    <property type="entry name" value="SGNH hydrolase"/>
    <property type="match status" value="1"/>
</dbReference>
<reference evidence="3" key="1">
    <citation type="journal article" date="2021" name="PeerJ">
        <title>Extensive microbial diversity within the chicken gut microbiome revealed by metagenomics and culture.</title>
        <authorList>
            <person name="Gilroy R."/>
            <person name="Ravi A."/>
            <person name="Getino M."/>
            <person name="Pursley I."/>
            <person name="Horton D.L."/>
            <person name="Alikhan N.F."/>
            <person name="Baker D."/>
            <person name="Gharbi K."/>
            <person name="Hall N."/>
            <person name="Watson M."/>
            <person name="Adriaenssens E.M."/>
            <person name="Foster-Nyarko E."/>
            <person name="Jarju S."/>
            <person name="Secka A."/>
            <person name="Antonio M."/>
            <person name="Oren A."/>
            <person name="Chaudhuri R.R."/>
            <person name="La Ragione R."/>
            <person name="Hildebrand F."/>
            <person name="Pallen M.J."/>
        </authorList>
    </citation>
    <scope>NUCLEOTIDE SEQUENCE</scope>
    <source>
        <strain evidence="3">ChiHjej12B11-16260</strain>
    </source>
</reference>
<dbReference type="Gene3D" id="2.60.120.1360">
    <property type="match status" value="1"/>
</dbReference>
<dbReference type="Proteomes" id="UP000824246">
    <property type="component" value="Unassembled WGS sequence"/>
</dbReference>
<dbReference type="InterPro" id="IPR013830">
    <property type="entry name" value="SGNH_hydro"/>
</dbReference>
<feature type="domain" description="SGNH hydrolase-type esterase" evidence="2">
    <location>
        <begin position="291"/>
        <end position="436"/>
    </location>
</feature>
<sequence length="485" mass="53743">MNKDRLSQVVWLFLLSLVILFGLSLLPPLRIGTYETRKIDMLSDLRDDDDDDEAYYADEYYEAPEAVIFEPVAVTDSGKKEAPDSIAAVLTVADTIASDAVRREERPVRRVGDIVPIEDYTEAQAGLRNMAVAMENLSGLGRPARILFLGDSFIEADILTQHIRELLQQRYGGNGVGYMALHSDFPGFRRSVTQSDKGWESRSVVKEGDMDCMSLTLQYYLPGVGSYTRYKGSSRYAHAESWEVSRVVYDAKGAATLTLETDSGRHTYEIAAGEGVGMVTLYEPSERLTVRCDSADVALWGVWLDGATGVAVDNVSMRGYSGGSIADIPRANIEALQEAVPYDMVVLQYGLNRMSSGITDYSGFTKELKRVVAHLREAMPGVDILLMGIGDRCENRDGEMKTMKEVYAMRRAQRAAARESGCLFWDTCEAMKYDGGMTRFVENGWANKDYTHISHAGGRPLARAFVRAMGYALGDSVIIEMTRAK</sequence>
<dbReference type="AlphaFoldDB" id="A0A9D1VQ92"/>
<keyword evidence="1" id="KW-0472">Membrane</keyword>
<evidence type="ECO:0000313" key="4">
    <source>
        <dbReference type="Proteomes" id="UP000824246"/>
    </source>
</evidence>
<evidence type="ECO:0000256" key="1">
    <source>
        <dbReference type="SAM" id="Phobius"/>
    </source>
</evidence>
<evidence type="ECO:0000259" key="2">
    <source>
        <dbReference type="Pfam" id="PF13472"/>
    </source>
</evidence>
<dbReference type="InterPro" id="IPR036514">
    <property type="entry name" value="SGNH_hydro_sf"/>
</dbReference>
<protein>
    <recommendedName>
        <fullName evidence="2">SGNH hydrolase-type esterase domain-containing protein</fullName>
    </recommendedName>
</protein>
<dbReference type="SUPFAM" id="SSF52266">
    <property type="entry name" value="SGNH hydrolase"/>
    <property type="match status" value="1"/>
</dbReference>
<keyword evidence="1" id="KW-1133">Transmembrane helix</keyword>
<dbReference type="GO" id="GO:0016788">
    <property type="term" value="F:hydrolase activity, acting on ester bonds"/>
    <property type="evidence" value="ECO:0007669"/>
    <property type="project" value="UniProtKB-ARBA"/>
</dbReference>
<keyword evidence="1" id="KW-0812">Transmembrane</keyword>
<evidence type="ECO:0000313" key="3">
    <source>
        <dbReference type="EMBL" id="HIX44975.1"/>
    </source>
</evidence>
<accession>A0A9D1VQ92</accession>
<gene>
    <name evidence="3" type="ORF">H9982_02015</name>
</gene>
<comment type="caution">
    <text evidence="3">The sequence shown here is derived from an EMBL/GenBank/DDBJ whole genome shotgun (WGS) entry which is preliminary data.</text>
</comment>
<proteinExistence type="predicted"/>
<name>A0A9D1VQ92_9BACT</name>
<feature type="transmembrane region" description="Helical" evidence="1">
    <location>
        <begin position="9"/>
        <end position="29"/>
    </location>
</feature>
<dbReference type="EMBL" id="DXFB01000050">
    <property type="protein sequence ID" value="HIX44975.1"/>
    <property type="molecule type" value="Genomic_DNA"/>
</dbReference>